<proteinExistence type="predicted"/>
<organism evidence="2 3">
    <name type="scientific">Arabis nemorensis</name>
    <dbReference type="NCBI Taxonomy" id="586526"/>
    <lineage>
        <taxon>Eukaryota</taxon>
        <taxon>Viridiplantae</taxon>
        <taxon>Streptophyta</taxon>
        <taxon>Embryophyta</taxon>
        <taxon>Tracheophyta</taxon>
        <taxon>Spermatophyta</taxon>
        <taxon>Magnoliopsida</taxon>
        <taxon>eudicotyledons</taxon>
        <taxon>Gunneridae</taxon>
        <taxon>Pentapetalae</taxon>
        <taxon>rosids</taxon>
        <taxon>malvids</taxon>
        <taxon>Brassicales</taxon>
        <taxon>Brassicaceae</taxon>
        <taxon>Arabideae</taxon>
        <taxon>Arabis</taxon>
    </lineage>
</organism>
<keyword evidence="3" id="KW-1185">Reference proteome</keyword>
<dbReference type="Proteomes" id="UP000489600">
    <property type="component" value="Unassembled WGS sequence"/>
</dbReference>
<evidence type="ECO:0000313" key="2">
    <source>
        <dbReference type="EMBL" id="VVA93878.1"/>
    </source>
</evidence>
<comment type="caution">
    <text evidence="2">The sequence shown here is derived from an EMBL/GenBank/DDBJ whole genome shotgun (WGS) entry which is preliminary data.</text>
</comment>
<feature type="compositionally biased region" description="Acidic residues" evidence="1">
    <location>
        <begin position="86"/>
        <end position="103"/>
    </location>
</feature>
<accession>A0A565AWS7</accession>
<evidence type="ECO:0000256" key="1">
    <source>
        <dbReference type="SAM" id="MobiDB-lite"/>
    </source>
</evidence>
<protein>
    <submittedName>
        <fullName evidence="2">Uncharacterized protein</fullName>
    </submittedName>
</protein>
<name>A0A565AWS7_9BRAS</name>
<feature type="region of interest" description="Disordered" evidence="1">
    <location>
        <begin position="71"/>
        <end position="115"/>
    </location>
</feature>
<evidence type="ECO:0000313" key="3">
    <source>
        <dbReference type="Proteomes" id="UP000489600"/>
    </source>
</evidence>
<reference evidence="2" key="1">
    <citation type="submission" date="2019-07" db="EMBL/GenBank/DDBJ databases">
        <authorList>
            <person name="Dittberner H."/>
        </authorList>
    </citation>
    <scope>NUCLEOTIDE SEQUENCE [LARGE SCALE GENOMIC DNA]</scope>
</reference>
<dbReference type="EMBL" id="CABITT030000002">
    <property type="protein sequence ID" value="VVA93878.1"/>
    <property type="molecule type" value="Genomic_DNA"/>
</dbReference>
<gene>
    <name evidence="2" type="ORF">ANE_LOCUS4323</name>
</gene>
<sequence length="115" mass="13660">MNRRGGHLWRDHMLSLHSEHDRWGTYLARRSIEEEDLQFVDYTVAWERYRGFQSNIANYVHGVNDVGRRSRSRSVVDLNSEQARVDDDDDVDEIFTDEEEDDGMTIAQRSRSRKK</sequence>
<dbReference type="AlphaFoldDB" id="A0A565AWS7"/>